<keyword evidence="9" id="KW-1185">Reference proteome</keyword>
<dbReference type="GO" id="GO:0004714">
    <property type="term" value="F:transmembrane receptor protein tyrosine kinase activity"/>
    <property type="evidence" value="ECO:0000318"/>
    <property type="project" value="GO_Central"/>
</dbReference>
<dbReference type="Gene3D" id="3.30.200.20">
    <property type="entry name" value="Phosphorylase Kinase, domain 1"/>
    <property type="match status" value="1"/>
</dbReference>
<comment type="catalytic activity">
    <reaction evidence="2">
        <text>L-tyrosyl-[protein] + ATP = O-phospho-L-tyrosyl-[protein] + ADP + H(+)</text>
        <dbReference type="Rhea" id="RHEA:10596"/>
        <dbReference type="Rhea" id="RHEA-COMP:10136"/>
        <dbReference type="Rhea" id="RHEA-COMP:20101"/>
        <dbReference type="ChEBI" id="CHEBI:15378"/>
        <dbReference type="ChEBI" id="CHEBI:30616"/>
        <dbReference type="ChEBI" id="CHEBI:46858"/>
        <dbReference type="ChEBI" id="CHEBI:61978"/>
        <dbReference type="ChEBI" id="CHEBI:456216"/>
        <dbReference type="EC" id="2.7.10.1"/>
    </reaction>
</comment>
<dbReference type="Gene3D" id="2.60.40.60">
    <property type="entry name" value="Cadherins"/>
    <property type="match status" value="1"/>
</dbReference>
<dbReference type="PANTHER" id="PTHR24416">
    <property type="entry name" value="TYROSINE-PROTEIN KINASE RECEPTOR"/>
    <property type="match status" value="1"/>
</dbReference>
<dbReference type="eggNOG" id="KOG0200">
    <property type="taxonomic scope" value="Eukaryota"/>
</dbReference>
<evidence type="ECO:0000256" key="1">
    <source>
        <dbReference type="ARBA" id="ARBA00004167"/>
    </source>
</evidence>
<evidence type="ECO:0000259" key="6">
    <source>
        <dbReference type="PROSITE" id="PS50011"/>
    </source>
</evidence>
<proteinExistence type="predicted"/>
<evidence type="ECO:0000256" key="2">
    <source>
        <dbReference type="ARBA" id="ARBA00051243"/>
    </source>
</evidence>
<evidence type="ECO:0000313" key="8">
    <source>
        <dbReference type="EMBL" id="EFA10790.2"/>
    </source>
</evidence>
<gene>
    <name evidence="8" type="primary">AUGUSTUS-3.0.2_12783</name>
    <name evidence="8" type="ORF">TcasGA2_TC012783</name>
</gene>
<dbReference type="GO" id="GO:0007156">
    <property type="term" value="P:homophilic cell adhesion via plasma membrane adhesion molecules"/>
    <property type="evidence" value="ECO:0007669"/>
    <property type="project" value="InterPro"/>
</dbReference>
<keyword evidence="5" id="KW-1133">Transmembrane helix</keyword>
<dbReference type="PROSITE" id="PS00107">
    <property type="entry name" value="PROTEIN_KINASE_ATP"/>
    <property type="match status" value="1"/>
</dbReference>
<dbReference type="InterPro" id="IPR001245">
    <property type="entry name" value="Ser-Thr/Tyr_kinase_cat_dom"/>
</dbReference>
<dbReference type="InterPro" id="IPR017441">
    <property type="entry name" value="Protein_kinase_ATP_BS"/>
</dbReference>
<dbReference type="InterPro" id="IPR011009">
    <property type="entry name" value="Kinase-like_dom_sf"/>
</dbReference>
<dbReference type="InterPro" id="IPR050122">
    <property type="entry name" value="RTK"/>
</dbReference>
<dbReference type="InterPro" id="IPR055162">
    <property type="entry name" value="RET_CRD"/>
</dbReference>
<keyword evidence="5" id="KW-0472">Membrane</keyword>
<dbReference type="CDD" id="cd11304">
    <property type="entry name" value="Cadherin_repeat"/>
    <property type="match status" value="1"/>
</dbReference>
<feature type="domain" description="Cadherin" evidence="7">
    <location>
        <begin position="157"/>
        <end position="230"/>
    </location>
</feature>
<feature type="transmembrane region" description="Helical" evidence="5">
    <location>
        <begin position="635"/>
        <end position="656"/>
    </location>
</feature>
<dbReference type="HOGENOM" id="CLU_009530_0_0_1"/>
<dbReference type="STRING" id="7070.D6X0D7"/>
<dbReference type="EMBL" id="KQ971372">
    <property type="protein sequence ID" value="EFA10790.2"/>
    <property type="molecule type" value="Genomic_DNA"/>
</dbReference>
<dbReference type="GO" id="GO:0007169">
    <property type="term" value="P:cell surface receptor protein tyrosine kinase signaling pathway"/>
    <property type="evidence" value="ECO:0000318"/>
    <property type="project" value="GO_Central"/>
</dbReference>
<dbReference type="GO" id="GO:0005524">
    <property type="term" value="F:ATP binding"/>
    <property type="evidence" value="ECO:0007669"/>
    <property type="project" value="UniProtKB-UniRule"/>
</dbReference>
<evidence type="ECO:0000256" key="4">
    <source>
        <dbReference type="PROSITE-ProRule" id="PRU10141"/>
    </source>
</evidence>
<dbReference type="InParanoid" id="D6X0D7"/>
<dbReference type="GO" id="GO:0005886">
    <property type="term" value="C:plasma membrane"/>
    <property type="evidence" value="ECO:0000318"/>
    <property type="project" value="GO_Central"/>
</dbReference>
<dbReference type="GO" id="GO:0043235">
    <property type="term" value="C:receptor complex"/>
    <property type="evidence" value="ECO:0000318"/>
    <property type="project" value="GO_Central"/>
</dbReference>
<dbReference type="AlphaFoldDB" id="D6X0D7"/>
<keyword evidence="3" id="KW-0106">Calcium</keyword>
<dbReference type="InterPro" id="IPR008266">
    <property type="entry name" value="Tyr_kinase_AS"/>
</dbReference>
<accession>D6X0D7</accession>
<dbReference type="PROSITE" id="PS50011">
    <property type="entry name" value="PROTEIN_KINASE_DOM"/>
    <property type="match status" value="1"/>
</dbReference>
<dbReference type="Gene3D" id="1.10.510.10">
    <property type="entry name" value="Transferase(Phosphotransferase) domain 1"/>
    <property type="match status" value="1"/>
</dbReference>
<dbReference type="PRINTS" id="PR00109">
    <property type="entry name" value="TYRKINASE"/>
</dbReference>
<name>D6X0D7_TRICA</name>
<reference evidence="8 9" key="1">
    <citation type="journal article" date="2008" name="Nature">
        <title>The genome of the model beetle and pest Tribolium castaneum.</title>
        <authorList>
            <consortium name="Tribolium Genome Sequencing Consortium"/>
            <person name="Richards S."/>
            <person name="Gibbs R.A."/>
            <person name="Weinstock G.M."/>
            <person name="Brown S.J."/>
            <person name="Denell R."/>
            <person name="Beeman R.W."/>
            <person name="Gibbs R."/>
            <person name="Beeman R.W."/>
            <person name="Brown S.J."/>
            <person name="Bucher G."/>
            <person name="Friedrich M."/>
            <person name="Grimmelikhuijzen C.J."/>
            <person name="Klingler M."/>
            <person name="Lorenzen M."/>
            <person name="Richards S."/>
            <person name="Roth S."/>
            <person name="Schroder R."/>
            <person name="Tautz D."/>
            <person name="Zdobnov E.M."/>
            <person name="Muzny D."/>
            <person name="Gibbs R.A."/>
            <person name="Weinstock G.M."/>
            <person name="Attaway T."/>
            <person name="Bell S."/>
            <person name="Buhay C.J."/>
            <person name="Chandrabose M.N."/>
            <person name="Chavez D."/>
            <person name="Clerk-Blankenburg K.P."/>
            <person name="Cree A."/>
            <person name="Dao M."/>
            <person name="Davis C."/>
            <person name="Chacko J."/>
            <person name="Dinh H."/>
            <person name="Dugan-Rocha S."/>
            <person name="Fowler G."/>
            <person name="Garner T.T."/>
            <person name="Garnes J."/>
            <person name="Gnirke A."/>
            <person name="Hawes A."/>
            <person name="Hernandez J."/>
            <person name="Hines S."/>
            <person name="Holder M."/>
            <person name="Hume J."/>
            <person name="Jhangiani S.N."/>
            <person name="Joshi V."/>
            <person name="Khan Z.M."/>
            <person name="Jackson L."/>
            <person name="Kovar C."/>
            <person name="Kowis A."/>
            <person name="Lee S."/>
            <person name="Lewis L.R."/>
            <person name="Margolis J."/>
            <person name="Morgan M."/>
            <person name="Nazareth L.V."/>
            <person name="Nguyen N."/>
            <person name="Okwuonu G."/>
            <person name="Parker D."/>
            <person name="Richards S."/>
            <person name="Ruiz S.J."/>
            <person name="Santibanez J."/>
            <person name="Savard J."/>
            <person name="Scherer S.E."/>
            <person name="Schneider B."/>
            <person name="Sodergren E."/>
            <person name="Tautz D."/>
            <person name="Vattahil S."/>
            <person name="Villasana D."/>
            <person name="White C.S."/>
            <person name="Wright R."/>
            <person name="Park Y."/>
            <person name="Beeman R.W."/>
            <person name="Lord J."/>
            <person name="Oppert B."/>
            <person name="Lorenzen M."/>
            <person name="Brown S."/>
            <person name="Wang L."/>
            <person name="Savard J."/>
            <person name="Tautz D."/>
            <person name="Richards S."/>
            <person name="Weinstock G."/>
            <person name="Gibbs R.A."/>
            <person name="Liu Y."/>
            <person name="Worley K."/>
            <person name="Weinstock G."/>
            <person name="Elsik C.G."/>
            <person name="Reese J.T."/>
            <person name="Elhaik E."/>
            <person name="Landan G."/>
            <person name="Graur D."/>
            <person name="Arensburger P."/>
            <person name="Atkinson P."/>
            <person name="Beeman R.W."/>
            <person name="Beidler J."/>
            <person name="Brown S.J."/>
            <person name="Demuth J.P."/>
            <person name="Drury D.W."/>
            <person name="Du Y.Z."/>
            <person name="Fujiwara H."/>
            <person name="Lorenzen M."/>
            <person name="Maselli V."/>
            <person name="Osanai M."/>
            <person name="Park Y."/>
            <person name="Robertson H.M."/>
            <person name="Tu Z."/>
            <person name="Wang J.J."/>
            <person name="Wang S."/>
            <person name="Richards S."/>
            <person name="Song H."/>
            <person name="Zhang L."/>
            <person name="Sodergren E."/>
            <person name="Werner D."/>
            <person name="Stanke M."/>
            <person name="Morgenstern B."/>
            <person name="Solovyev V."/>
            <person name="Kosarev P."/>
            <person name="Brown G."/>
            <person name="Chen H.C."/>
            <person name="Ermolaeva O."/>
            <person name="Hlavina W."/>
            <person name="Kapustin Y."/>
            <person name="Kiryutin B."/>
            <person name="Kitts P."/>
            <person name="Maglott D."/>
            <person name="Pruitt K."/>
            <person name="Sapojnikov V."/>
            <person name="Souvorov A."/>
            <person name="Mackey A.J."/>
            <person name="Waterhouse R.M."/>
            <person name="Wyder S."/>
            <person name="Zdobnov E.M."/>
            <person name="Zdobnov E.M."/>
            <person name="Wyder S."/>
            <person name="Kriventseva E.V."/>
            <person name="Kadowaki T."/>
            <person name="Bork P."/>
            <person name="Aranda M."/>
            <person name="Bao R."/>
            <person name="Beermann A."/>
            <person name="Berns N."/>
            <person name="Bolognesi R."/>
            <person name="Bonneton F."/>
            <person name="Bopp D."/>
            <person name="Brown S.J."/>
            <person name="Bucher G."/>
            <person name="Butts T."/>
            <person name="Chaumot A."/>
            <person name="Denell R.E."/>
            <person name="Ferrier D.E."/>
            <person name="Friedrich M."/>
            <person name="Gordon C.M."/>
            <person name="Jindra M."/>
            <person name="Klingler M."/>
            <person name="Lan Q."/>
            <person name="Lattorff H.M."/>
            <person name="Laudet V."/>
            <person name="von Levetsow C."/>
            <person name="Liu Z."/>
            <person name="Lutz R."/>
            <person name="Lynch J.A."/>
            <person name="da Fonseca R.N."/>
            <person name="Posnien N."/>
            <person name="Reuter R."/>
            <person name="Roth S."/>
            <person name="Savard J."/>
            <person name="Schinko J.B."/>
            <person name="Schmitt C."/>
            <person name="Schoppmeier M."/>
            <person name="Schroder R."/>
            <person name="Shippy T.D."/>
            <person name="Simonnet F."/>
            <person name="Marques-Souza H."/>
            <person name="Tautz D."/>
            <person name="Tomoyasu Y."/>
            <person name="Trauner J."/>
            <person name="Van der Zee M."/>
            <person name="Vervoort M."/>
            <person name="Wittkopp N."/>
            <person name="Wimmer E.A."/>
            <person name="Yang X."/>
            <person name="Jones A.K."/>
            <person name="Sattelle D.B."/>
            <person name="Ebert P.R."/>
            <person name="Nelson D."/>
            <person name="Scott J.G."/>
            <person name="Beeman R.W."/>
            <person name="Muthukrishnan S."/>
            <person name="Kramer K.J."/>
            <person name="Arakane Y."/>
            <person name="Beeman R.W."/>
            <person name="Zhu Q."/>
            <person name="Hogenkamp D."/>
            <person name="Dixit R."/>
            <person name="Oppert B."/>
            <person name="Jiang H."/>
            <person name="Zou Z."/>
            <person name="Marshall J."/>
            <person name="Elpidina E."/>
            <person name="Vinokurov K."/>
            <person name="Oppert C."/>
            <person name="Zou Z."/>
            <person name="Evans J."/>
            <person name="Lu Z."/>
            <person name="Zhao P."/>
            <person name="Sumathipala N."/>
            <person name="Altincicek B."/>
            <person name="Vilcinskas A."/>
            <person name="Williams M."/>
            <person name="Hultmark D."/>
            <person name="Hetru C."/>
            <person name="Jiang H."/>
            <person name="Grimmelikhuijzen C.J."/>
            <person name="Hauser F."/>
            <person name="Cazzamali G."/>
            <person name="Williamson M."/>
            <person name="Park Y."/>
            <person name="Li B."/>
            <person name="Tanaka Y."/>
            <person name="Predel R."/>
            <person name="Neupert S."/>
            <person name="Schachtner J."/>
            <person name="Verleyen P."/>
            <person name="Raible F."/>
            <person name="Bork P."/>
            <person name="Friedrich M."/>
            <person name="Walden K.K."/>
            <person name="Robertson H.M."/>
            <person name="Angeli S."/>
            <person name="Foret S."/>
            <person name="Bucher G."/>
            <person name="Schuetz S."/>
            <person name="Maleszka R."/>
            <person name="Wimmer E.A."/>
            <person name="Beeman R.W."/>
            <person name="Lorenzen M."/>
            <person name="Tomoyasu Y."/>
            <person name="Miller S.C."/>
            <person name="Grossmann D."/>
            <person name="Bucher G."/>
        </authorList>
    </citation>
    <scope>NUCLEOTIDE SEQUENCE [LARGE SCALE GENOMIC DNA]</scope>
    <source>
        <strain evidence="8 9">Georgia GA2</strain>
    </source>
</reference>
<feature type="domain" description="Protein kinase" evidence="6">
    <location>
        <begin position="724"/>
        <end position="1019"/>
    </location>
</feature>
<keyword evidence="4" id="KW-0547">Nucleotide-binding</keyword>
<dbReference type="InterPro" id="IPR002126">
    <property type="entry name" value="Cadherin-like_dom"/>
</dbReference>
<dbReference type="InterPro" id="IPR000719">
    <property type="entry name" value="Prot_kinase_dom"/>
</dbReference>
<comment type="subcellular location">
    <subcellularLocation>
        <location evidence="1">Membrane</location>
        <topology evidence="1">Single-pass membrane protein</topology>
    </subcellularLocation>
</comment>
<reference evidence="8 9" key="2">
    <citation type="journal article" date="2010" name="Nucleic Acids Res.">
        <title>BeetleBase in 2010: revisions to provide comprehensive genomic information for Tribolium castaneum.</title>
        <authorList>
            <person name="Kim H.S."/>
            <person name="Murphy T."/>
            <person name="Xia J."/>
            <person name="Caragea D."/>
            <person name="Park Y."/>
            <person name="Beeman R.W."/>
            <person name="Lorenzen M.D."/>
            <person name="Butcher S."/>
            <person name="Manak J.R."/>
            <person name="Brown S.J."/>
        </authorList>
    </citation>
    <scope>GENOME REANNOTATION</scope>
    <source>
        <strain evidence="8 9">Georgia GA2</strain>
    </source>
</reference>
<sequence length="1102" mass="124003">MLLILSTFLAFADAVYFSVSDINITIPIDKGKFPLNKQPLASFLAQGAPPLNYTISNNLLRISPSGDVFFSPDFLKSDITNVDAISARISVRDNSNKEATSYLNLEFVLLESLDCDLIVEELCFWKTVRYNFSENAKPARIGSLASPFLVEMCASCEINYDLLSKNKEFRVVSSGALHSIESTEALDRETQSLHLLQVSCTVENSKHTLRNINQTVAVAVGDVDDNPPKAQERSIRINMSSKHVHKDQVVAHKDLIFSDKDSPAVNKYKPVILNDTLKILKAQCNKFSDDHLKQEVQTAVHCKLKFTKTVPVKTSTYSVVLQLNDSSLIHGNGAVGMPIDLQFLDDSGYHPALYKRQLRPATLYPSNRIQIFRTAAPLARLTQPRYLHGASNFTLKPILPKHYAIFNVTYIEGIIFVHDSENLRNATEFVRLNISWTQNDSRKSDEIQVQIVDEPTKTCNDVRKFNDWEHCAQYTTPEECLSPRACALATGGSSSVEKRKRPQRCMWRGEKTPSNEPTTLYATCTPDLETCPDEKCDELEQLESTVCPQDCAEEVLFPAERNKMTGRGIFRGSGVCFCSTLQCHCNPLEYVKLPKRRKPTKPPETTPFLANSSRHTSNATKIMGIELAKCGTTCIFGVIGGALFLGAAVALFVICWKLDSVHKAVRDKFGEENQDLAAPLSDYTMPEPMPLNFEMTTSLADTAILNIINKYAPDPKWEFPRNRLIIEQTLGEGEFGKVLRAKALNISGQPGETTVAVKTLKDDARESELNDLLSEYQLLKEVSHPNVIRLLGVCTAPGGPIYLIIEFAEHGSLRNYLRRSRHLKSECGRLPSSTVDENDVHYDEPNISKVTPKEILSFAWQICKGMAYLSEIKLVHRDLAARNVLLAADQICKISDFGLTRDIYEDDAYFKRSKGRVPVKWMAPESLSDHIYTNKSDVWSFGILVWELVTLGATPYPGIAVQNLFHLLRQGYRMERPDNCSPTLYNIMRSCWHIDPEQRPTFQELAALWEKMLSDELFLRSVPTKRRRRIRLTTYPKSQSYIKCGSADKFQESADFLAEPDNNQNDINARGYETPVKVPKKVQTPTNDCPQYYTDMASGSST</sequence>
<evidence type="ECO:0000256" key="5">
    <source>
        <dbReference type="SAM" id="Phobius"/>
    </source>
</evidence>
<dbReference type="PROSITE" id="PS00109">
    <property type="entry name" value="PROTEIN_KINASE_TYR"/>
    <property type="match status" value="1"/>
</dbReference>
<dbReference type="FunCoup" id="D6X0D7">
    <property type="interactions" value="2"/>
</dbReference>
<evidence type="ECO:0000259" key="7">
    <source>
        <dbReference type="PROSITE" id="PS50268"/>
    </source>
</evidence>
<dbReference type="FunFam" id="1.10.510.10:FF:000462">
    <property type="entry name" value="Receptor tyrosine kinase"/>
    <property type="match status" value="1"/>
</dbReference>
<dbReference type="FunFam" id="3.30.200.20:FF:000690">
    <property type="entry name" value="Receptor tyrosine kinase"/>
    <property type="match status" value="1"/>
</dbReference>
<keyword evidence="4" id="KW-0067">ATP-binding</keyword>
<feature type="binding site" evidence="4">
    <location>
        <position position="758"/>
    </location>
    <ligand>
        <name>ATP</name>
        <dbReference type="ChEBI" id="CHEBI:30616"/>
    </ligand>
</feature>
<dbReference type="Proteomes" id="UP000007266">
    <property type="component" value="Linkage group 9"/>
</dbReference>
<dbReference type="OMA" id="AFVINVH"/>
<dbReference type="InterPro" id="IPR020635">
    <property type="entry name" value="Tyr_kinase_cat_dom"/>
</dbReference>
<evidence type="ECO:0000313" key="9">
    <source>
        <dbReference type="Proteomes" id="UP000007266"/>
    </source>
</evidence>
<organism evidence="8 9">
    <name type="scientific">Tribolium castaneum</name>
    <name type="common">Red flour beetle</name>
    <dbReference type="NCBI Taxonomy" id="7070"/>
    <lineage>
        <taxon>Eukaryota</taxon>
        <taxon>Metazoa</taxon>
        <taxon>Ecdysozoa</taxon>
        <taxon>Arthropoda</taxon>
        <taxon>Hexapoda</taxon>
        <taxon>Insecta</taxon>
        <taxon>Pterygota</taxon>
        <taxon>Neoptera</taxon>
        <taxon>Endopterygota</taxon>
        <taxon>Coleoptera</taxon>
        <taxon>Polyphaga</taxon>
        <taxon>Cucujiformia</taxon>
        <taxon>Tenebrionidae</taxon>
        <taxon>Tenebrionidae incertae sedis</taxon>
        <taxon>Tribolium</taxon>
    </lineage>
</organism>
<dbReference type="PROSITE" id="PS50268">
    <property type="entry name" value="CADHERIN_2"/>
    <property type="match status" value="1"/>
</dbReference>
<evidence type="ECO:0000256" key="3">
    <source>
        <dbReference type="PROSITE-ProRule" id="PRU00043"/>
    </source>
</evidence>
<dbReference type="PANTHER" id="PTHR24416:SF617">
    <property type="entry name" value="RET ONCOGENE, ISOFORM A"/>
    <property type="match status" value="1"/>
</dbReference>
<keyword evidence="5" id="KW-0812">Transmembrane</keyword>
<dbReference type="Pfam" id="PF22540">
    <property type="entry name" value="RET_CRD"/>
    <property type="match status" value="1"/>
</dbReference>
<dbReference type="SUPFAM" id="SSF56112">
    <property type="entry name" value="Protein kinase-like (PK-like)"/>
    <property type="match status" value="1"/>
</dbReference>
<dbReference type="GO" id="GO:0005509">
    <property type="term" value="F:calcium ion binding"/>
    <property type="evidence" value="ECO:0007669"/>
    <property type="project" value="UniProtKB-UniRule"/>
</dbReference>
<protein>
    <submittedName>
        <fullName evidence="8">Ret oncogene</fullName>
    </submittedName>
</protein>
<dbReference type="SMART" id="SM00219">
    <property type="entry name" value="TyrKc"/>
    <property type="match status" value="1"/>
</dbReference>
<dbReference type="Pfam" id="PF07714">
    <property type="entry name" value="PK_Tyr_Ser-Thr"/>
    <property type="match status" value="1"/>
</dbReference>